<gene>
    <name evidence="1" type="primary">FOXB1</name>
</gene>
<dbReference type="AlphaFoldDB" id="A0A1A8BXH0"/>
<evidence type="ECO:0000313" key="1">
    <source>
        <dbReference type="EMBL" id="SBP71200.1"/>
    </source>
</evidence>
<accession>A0A1A8BXH0</accession>
<reference evidence="1" key="1">
    <citation type="submission" date="2016-05" db="EMBL/GenBank/DDBJ databases">
        <authorList>
            <person name="Lavstsen T."/>
            <person name="Jespersen J.S."/>
        </authorList>
    </citation>
    <scope>NUCLEOTIDE SEQUENCE</scope>
    <source>
        <tissue evidence="1">Brain</tissue>
    </source>
</reference>
<name>A0A1A8BXH0_NOTKA</name>
<reference evidence="1" key="2">
    <citation type="submission" date="2016-06" db="EMBL/GenBank/DDBJ databases">
        <title>The genome of a short-lived fish provides insights into sex chromosome evolution and the genetic control of aging.</title>
        <authorList>
            <person name="Reichwald K."/>
            <person name="Felder M."/>
            <person name="Petzold A."/>
            <person name="Koch P."/>
            <person name="Groth M."/>
            <person name="Platzer M."/>
        </authorList>
    </citation>
    <scope>NUCLEOTIDE SEQUENCE</scope>
    <source>
        <tissue evidence="1">Brain</tissue>
    </source>
</reference>
<proteinExistence type="predicted"/>
<protein>
    <submittedName>
        <fullName evidence="1">Forkhead box B1</fullName>
    </submittedName>
</protein>
<sequence length="49" mass="5215">CLLASEGKILQKPGKCSGLVRLKTDVISAETVLVLVLVHLQEPGWTLSA</sequence>
<organism evidence="1">
    <name type="scientific">Nothobranchius kadleci</name>
    <name type="common">African annual killifish</name>
    <dbReference type="NCBI Taxonomy" id="1051664"/>
    <lineage>
        <taxon>Eukaryota</taxon>
        <taxon>Metazoa</taxon>
        <taxon>Chordata</taxon>
        <taxon>Craniata</taxon>
        <taxon>Vertebrata</taxon>
        <taxon>Euteleostomi</taxon>
        <taxon>Actinopterygii</taxon>
        <taxon>Neopterygii</taxon>
        <taxon>Teleostei</taxon>
        <taxon>Neoteleostei</taxon>
        <taxon>Acanthomorphata</taxon>
        <taxon>Ovalentaria</taxon>
        <taxon>Atherinomorphae</taxon>
        <taxon>Cyprinodontiformes</taxon>
        <taxon>Nothobranchiidae</taxon>
        <taxon>Nothobranchius</taxon>
    </lineage>
</organism>
<feature type="non-terminal residue" evidence="1">
    <location>
        <position position="1"/>
    </location>
</feature>
<dbReference type="EMBL" id="HADZ01007259">
    <property type="protein sequence ID" value="SBP71200.1"/>
    <property type="molecule type" value="Transcribed_RNA"/>
</dbReference>